<dbReference type="InterPro" id="IPR001737">
    <property type="entry name" value="KsgA/Erm"/>
</dbReference>
<feature type="binding site" evidence="8">
    <location>
        <position position="26"/>
    </location>
    <ligand>
        <name>S-adenosyl-L-methionine</name>
        <dbReference type="ChEBI" id="CHEBI:59789"/>
    </ligand>
</feature>
<dbReference type="AlphaFoldDB" id="A0A927BWN0"/>
<keyword evidence="2 8" id="KW-0489">Methyltransferase</keyword>
<dbReference type="Pfam" id="PF00398">
    <property type="entry name" value="RrnaAD"/>
    <property type="match status" value="1"/>
</dbReference>
<dbReference type="InterPro" id="IPR020596">
    <property type="entry name" value="rRNA_Ade_Mease_Trfase_CS"/>
</dbReference>
<organism evidence="11 12">
    <name type="scientific">Paenibacillus sabuli</name>
    <dbReference type="NCBI Taxonomy" id="2772509"/>
    <lineage>
        <taxon>Bacteria</taxon>
        <taxon>Bacillati</taxon>
        <taxon>Bacillota</taxon>
        <taxon>Bacilli</taxon>
        <taxon>Bacillales</taxon>
        <taxon>Paenibacillaceae</taxon>
        <taxon>Paenibacillus</taxon>
    </lineage>
</organism>
<evidence type="ECO:0000313" key="12">
    <source>
        <dbReference type="Proteomes" id="UP000621560"/>
    </source>
</evidence>
<dbReference type="Gene3D" id="3.40.50.150">
    <property type="entry name" value="Vaccinia Virus protein VP39"/>
    <property type="match status" value="1"/>
</dbReference>
<feature type="binding site" evidence="8">
    <location>
        <position position="28"/>
    </location>
    <ligand>
        <name>S-adenosyl-L-methionine</name>
        <dbReference type="ChEBI" id="CHEBI:59789"/>
    </ligand>
</feature>
<evidence type="ECO:0000256" key="2">
    <source>
        <dbReference type="ARBA" id="ARBA00022603"/>
    </source>
</evidence>
<evidence type="ECO:0000256" key="9">
    <source>
        <dbReference type="SAM" id="MobiDB-lite"/>
    </source>
</evidence>
<keyword evidence="12" id="KW-1185">Reference proteome</keyword>
<dbReference type="CDD" id="cd02440">
    <property type="entry name" value="AdoMet_MTases"/>
    <property type="match status" value="1"/>
</dbReference>
<dbReference type="PANTHER" id="PTHR11727">
    <property type="entry name" value="DIMETHYLADENOSINE TRANSFERASE"/>
    <property type="match status" value="1"/>
</dbReference>
<dbReference type="GO" id="GO:0005829">
    <property type="term" value="C:cytosol"/>
    <property type="evidence" value="ECO:0007669"/>
    <property type="project" value="TreeGrafter"/>
</dbReference>
<dbReference type="GO" id="GO:0003723">
    <property type="term" value="F:RNA binding"/>
    <property type="evidence" value="ECO:0007669"/>
    <property type="project" value="UniProtKB-UniRule"/>
</dbReference>
<protein>
    <recommendedName>
        <fullName evidence="1">rRNA adenine N-6-methyltransferase</fullName>
    </recommendedName>
    <alternativeName>
        <fullName evidence="7">Erythromycin resistance protein</fullName>
    </alternativeName>
    <alternativeName>
        <fullName evidence="6">Macrolide-lincosamide-streptogramin B resistance protein</fullName>
    </alternativeName>
</protein>
<keyword evidence="5 8" id="KW-0694">RNA-binding</keyword>
<dbReference type="RefSeq" id="WP_190919912.1">
    <property type="nucleotide sequence ID" value="NZ_JACXIZ010000030.1"/>
</dbReference>
<reference evidence="11" key="1">
    <citation type="submission" date="2020-09" db="EMBL/GenBank/DDBJ databases">
        <title>A novel bacterium of genus Paenibacillus, isolated from South China Sea.</title>
        <authorList>
            <person name="Huang H."/>
            <person name="Mo K."/>
            <person name="Hu Y."/>
        </authorList>
    </citation>
    <scope>NUCLEOTIDE SEQUENCE</scope>
    <source>
        <strain evidence="11">IB182496</strain>
    </source>
</reference>
<dbReference type="PROSITE" id="PS51689">
    <property type="entry name" value="SAM_RNA_A_N6_MT"/>
    <property type="match status" value="1"/>
</dbReference>
<dbReference type="Gene3D" id="1.10.8.100">
    <property type="entry name" value="Ribosomal RNA adenine dimethylase-like, domain 2"/>
    <property type="match status" value="1"/>
</dbReference>
<evidence type="ECO:0000256" key="6">
    <source>
        <dbReference type="ARBA" id="ARBA00029941"/>
    </source>
</evidence>
<dbReference type="InterPro" id="IPR020598">
    <property type="entry name" value="rRNA_Ade_methylase_Trfase_N"/>
</dbReference>
<evidence type="ECO:0000256" key="8">
    <source>
        <dbReference type="PROSITE-ProRule" id="PRU01026"/>
    </source>
</evidence>
<evidence type="ECO:0000256" key="7">
    <source>
        <dbReference type="ARBA" id="ARBA00030809"/>
    </source>
</evidence>
<feature type="binding site" evidence="8">
    <location>
        <position position="115"/>
    </location>
    <ligand>
        <name>S-adenosyl-L-methionine</name>
        <dbReference type="ChEBI" id="CHEBI:59789"/>
    </ligand>
</feature>
<dbReference type="InterPro" id="IPR023165">
    <property type="entry name" value="rRNA_Ade_diMease-like_C"/>
</dbReference>
<evidence type="ECO:0000256" key="1">
    <source>
        <dbReference type="ARBA" id="ARBA00016505"/>
    </source>
</evidence>
<comment type="similarity">
    <text evidence="8">Belongs to the class I-like SAM-binding methyltransferase superfamily. rRNA adenine N(6)-methyltransferase family.</text>
</comment>
<sequence length="287" mass="31781">MTVKKQSGRTRAKSPQTGAHAPRGQHFLVNRDAIDRLIDAAGVRPGDTVLDLGAGTGAITRSLAGRAANIIAVENDPALIPVLRRLAAAEPAICVMARDMLELTLPQRPFRVAANLPFACTTAMLRRLLGQPATQLVQAGLMLEKGAALGLTQSELARAEVLVWRMWFELAYERTIPRASFSPPPRVDAALVRITRRPQPELPPGERARFARLAAHALRAPAQTLEQALHGIFTPPQLARMARQHGLDRRQPVRTLHTREWARVFLAMREHVPPHRHPRSTGKRNRR</sequence>
<proteinExistence type="inferred from homology"/>
<dbReference type="PANTHER" id="PTHR11727:SF7">
    <property type="entry name" value="DIMETHYLADENOSINE TRANSFERASE-RELATED"/>
    <property type="match status" value="1"/>
</dbReference>
<feature type="binding site" evidence="8">
    <location>
        <position position="74"/>
    </location>
    <ligand>
        <name>S-adenosyl-L-methionine</name>
        <dbReference type="ChEBI" id="CHEBI:59789"/>
    </ligand>
</feature>
<keyword evidence="3 8" id="KW-0808">Transferase</keyword>
<dbReference type="Proteomes" id="UP000621560">
    <property type="component" value="Unassembled WGS sequence"/>
</dbReference>
<dbReference type="GO" id="GO:0000179">
    <property type="term" value="F:rRNA (adenine-N6,N6-)-dimethyltransferase activity"/>
    <property type="evidence" value="ECO:0007669"/>
    <property type="project" value="UniProtKB-UniRule"/>
</dbReference>
<dbReference type="PROSITE" id="PS01131">
    <property type="entry name" value="RRNA_A_DIMETH"/>
    <property type="match status" value="1"/>
</dbReference>
<dbReference type="InterPro" id="IPR029063">
    <property type="entry name" value="SAM-dependent_MTases_sf"/>
</dbReference>
<dbReference type="SUPFAM" id="SSF53335">
    <property type="entry name" value="S-adenosyl-L-methionine-dependent methyltransferases"/>
    <property type="match status" value="1"/>
</dbReference>
<name>A0A927BWN0_9BACL</name>
<evidence type="ECO:0000259" key="10">
    <source>
        <dbReference type="SMART" id="SM00650"/>
    </source>
</evidence>
<evidence type="ECO:0000313" key="11">
    <source>
        <dbReference type="EMBL" id="MBD2847000.1"/>
    </source>
</evidence>
<feature type="compositionally biased region" description="Basic residues" evidence="9">
    <location>
        <begin position="1"/>
        <end position="12"/>
    </location>
</feature>
<comment type="caution">
    <text evidence="11">The sequence shown here is derived from an EMBL/GenBank/DDBJ whole genome shotgun (WGS) entry which is preliminary data.</text>
</comment>
<gene>
    <name evidence="11" type="ORF">IDH44_17520</name>
</gene>
<feature type="domain" description="Ribosomal RNA adenine methylase transferase N-terminal" evidence="10">
    <location>
        <begin position="33"/>
        <end position="198"/>
    </location>
</feature>
<feature type="binding site" evidence="8">
    <location>
        <position position="99"/>
    </location>
    <ligand>
        <name>S-adenosyl-L-methionine</name>
        <dbReference type="ChEBI" id="CHEBI:59789"/>
    </ligand>
</feature>
<feature type="binding site" evidence="8">
    <location>
        <position position="53"/>
    </location>
    <ligand>
        <name>S-adenosyl-L-methionine</name>
        <dbReference type="ChEBI" id="CHEBI:59789"/>
    </ligand>
</feature>
<accession>A0A927BWN0</accession>
<dbReference type="SMART" id="SM00650">
    <property type="entry name" value="rADc"/>
    <property type="match status" value="1"/>
</dbReference>
<feature type="region of interest" description="Disordered" evidence="9">
    <location>
        <begin position="1"/>
        <end position="25"/>
    </location>
</feature>
<keyword evidence="4 8" id="KW-0949">S-adenosyl-L-methionine</keyword>
<dbReference type="EMBL" id="JACXIZ010000030">
    <property type="protein sequence ID" value="MBD2847000.1"/>
    <property type="molecule type" value="Genomic_DNA"/>
</dbReference>
<evidence type="ECO:0000256" key="4">
    <source>
        <dbReference type="ARBA" id="ARBA00022691"/>
    </source>
</evidence>
<evidence type="ECO:0000256" key="3">
    <source>
        <dbReference type="ARBA" id="ARBA00022679"/>
    </source>
</evidence>
<evidence type="ECO:0000256" key="5">
    <source>
        <dbReference type="ARBA" id="ARBA00022884"/>
    </source>
</evidence>